<evidence type="ECO:0000256" key="1">
    <source>
        <dbReference type="SAM" id="Phobius"/>
    </source>
</evidence>
<dbReference type="AlphaFoldDB" id="A0A380WFU4"/>
<protein>
    <recommendedName>
        <fullName evidence="4">Transmembrane protein</fullName>
    </recommendedName>
</protein>
<dbReference type="RefSeq" id="WP_115730305.1">
    <property type="nucleotide sequence ID" value="NZ_BAAAVY010000010.1"/>
</dbReference>
<keyword evidence="1" id="KW-1133">Transmembrane helix</keyword>
<organism evidence="2 3">
    <name type="scientific">Aminobacter aminovorans</name>
    <name type="common">Chelatobacter heintzii</name>
    <dbReference type="NCBI Taxonomy" id="83263"/>
    <lineage>
        <taxon>Bacteria</taxon>
        <taxon>Pseudomonadati</taxon>
        <taxon>Pseudomonadota</taxon>
        <taxon>Alphaproteobacteria</taxon>
        <taxon>Hyphomicrobiales</taxon>
        <taxon>Phyllobacteriaceae</taxon>
        <taxon>Aminobacter</taxon>
    </lineage>
</organism>
<feature type="transmembrane region" description="Helical" evidence="1">
    <location>
        <begin position="64"/>
        <end position="82"/>
    </location>
</feature>
<evidence type="ECO:0008006" key="4">
    <source>
        <dbReference type="Google" id="ProtNLM"/>
    </source>
</evidence>
<dbReference type="Proteomes" id="UP000254701">
    <property type="component" value="Unassembled WGS sequence"/>
</dbReference>
<reference evidence="2 3" key="1">
    <citation type="submission" date="2018-06" db="EMBL/GenBank/DDBJ databases">
        <authorList>
            <consortium name="Pathogen Informatics"/>
            <person name="Doyle S."/>
        </authorList>
    </citation>
    <scope>NUCLEOTIDE SEQUENCE [LARGE SCALE GENOMIC DNA]</scope>
    <source>
        <strain evidence="2 3">NCTC10684</strain>
    </source>
</reference>
<keyword evidence="1" id="KW-0812">Transmembrane</keyword>
<accession>A0A380WFU4</accession>
<keyword evidence="1" id="KW-0472">Membrane</keyword>
<dbReference type="OrthoDB" id="8449218at2"/>
<proteinExistence type="predicted"/>
<gene>
    <name evidence="2" type="ORF">NCTC10684_01070</name>
</gene>
<evidence type="ECO:0000313" key="3">
    <source>
        <dbReference type="Proteomes" id="UP000254701"/>
    </source>
</evidence>
<sequence>MASPRDSEGEKESRRILDRIARESEPGGASFVSRKTGEMRNHLSAADVDKSDPIEHIGTRIGRILGFLLTIGLVLWLINYLVRGG</sequence>
<dbReference type="EMBL" id="UFSM01000001">
    <property type="protein sequence ID" value="SUU87867.1"/>
    <property type="molecule type" value="Genomic_DNA"/>
</dbReference>
<evidence type="ECO:0000313" key="2">
    <source>
        <dbReference type="EMBL" id="SUU87867.1"/>
    </source>
</evidence>
<name>A0A380WFU4_AMIAI</name>